<proteinExistence type="predicted"/>
<reference evidence="1 2" key="1">
    <citation type="submission" date="2018-09" db="EMBL/GenBank/DDBJ databases">
        <authorList>
            <person name="Grouzdev D.S."/>
            <person name="Krutkina M.S."/>
        </authorList>
    </citation>
    <scope>NUCLEOTIDE SEQUENCE [LARGE SCALE GENOMIC DNA]</scope>
    <source>
        <strain evidence="1 2">RmlP001</strain>
    </source>
</reference>
<keyword evidence="2" id="KW-1185">Reference proteome</keyword>
<comment type="caution">
    <text evidence="1">The sequence shown here is derived from an EMBL/GenBank/DDBJ whole genome shotgun (WGS) entry which is preliminary data.</text>
</comment>
<accession>A0A4Q2R7T8</accession>
<reference evidence="1 2" key="2">
    <citation type="submission" date="2019-02" db="EMBL/GenBank/DDBJ databases">
        <title>'Lichenibacterium ramalinii' gen. nov. sp. nov., 'Lichenibacterium minor' gen. nov. sp. nov.</title>
        <authorList>
            <person name="Pankratov T."/>
        </authorList>
    </citation>
    <scope>NUCLEOTIDE SEQUENCE [LARGE SCALE GENOMIC DNA]</scope>
    <source>
        <strain evidence="1 2">RmlP001</strain>
    </source>
</reference>
<evidence type="ECO:0000313" key="2">
    <source>
        <dbReference type="Proteomes" id="UP000289411"/>
    </source>
</evidence>
<dbReference type="Proteomes" id="UP000289411">
    <property type="component" value="Unassembled WGS sequence"/>
</dbReference>
<evidence type="ECO:0000313" key="1">
    <source>
        <dbReference type="EMBL" id="RYB02041.1"/>
    </source>
</evidence>
<dbReference type="AlphaFoldDB" id="A0A4Q2R7T8"/>
<dbReference type="EMBL" id="QYBC01000024">
    <property type="protein sequence ID" value="RYB02041.1"/>
    <property type="molecule type" value="Genomic_DNA"/>
</dbReference>
<name>A0A4Q2R7T8_9HYPH</name>
<gene>
    <name evidence="1" type="ORF">D3272_23020</name>
</gene>
<sequence length="78" mass="8537">MHQLQRTLPVAIIASDDLYRVVRGALVTQGTTLNAWCNAKGVNRQTVEKALKGLRHSRKSRALVDQLIAETLQVGGEA</sequence>
<organism evidence="1 2">
    <name type="scientific">Lichenibacterium ramalinae</name>
    <dbReference type="NCBI Taxonomy" id="2316527"/>
    <lineage>
        <taxon>Bacteria</taxon>
        <taxon>Pseudomonadati</taxon>
        <taxon>Pseudomonadota</taxon>
        <taxon>Alphaproteobacteria</taxon>
        <taxon>Hyphomicrobiales</taxon>
        <taxon>Lichenihabitantaceae</taxon>
        <taxon>Lichenibacterium</taxon>
    </lineage>
</organism>
<protein>
    <submittedName>
        <fullName evidence="1">Uncharacterized protein</fullName>
    </submittedName>
</protein>